<dbReference type="AlphaFoldDB" id="A0A2C9WF54"/>
<protein>
    <submittedName>
        <fullName evidence="1">Uncharacterized protein</fullName>
    </submittedName>
</protein>
<dbReference type="EMBL" id="CM004388">
    <property type="protein sequence ID" value="OAY58527.1"/>
    <property type="molecule type" value="Genomic_DNA"/>
</dbReference>
<organism evidence="1">
    <name type="scientific">Manihot esculenta</name>
    <name type="common">Cassava</name>
    <name type="synonym">Jatropha manihot</name>
    <dbReference type="NCBI Taxonomy" id="3983"/>
    <lineage>
        <taxon>Eukaryota</taxon>
        <taxon>Viridiplantae</taxon>
        <taxon>Streptophyta</taxon>
        <taxon>Embryophyta</taxon>
        <taxon>Tracheophyta</taxon>
        <taxon>Spermatophyta</taxon>
        <taxon>Magnoliopsida</taxon>
        <taxon>eudicotyledons</taxon>
        <taxon>Gunneridae</taxon>
        <taxon>Pentapetalae</taxon>
        <taxon>rosids</taxon>
        <taxon>fabids</taxon>
        <taxon>Malpighiales</taxon>
        <taxon>Euphorbiaceae</taxon>
        <taxon>Crotonoideae</taxon>
        <taxon>Manihoteae</taxon>
        <taxon>Manihot</taxon>
    </lineage>
</organism>
<evidence type="ECO:0000313" key="1">
    <source>
        <dbReference type="EMBL" id="OAY58527.1"/>
    </source>
</evidence>
<reference evidence="1" key="1">
    <citation type="submission" date="2016-02" db="EMBL/GenBank/DDBJ databases">
        <title>WGS assembly of Manihot esculenta.</title>
        <authorList>
            <person name="Bredeson J.V."/>
            <person name="Prochnik S.E."/>
            <person name="Lyons J.B."/>
            <person name="Schmutz J."/>
            <person name="Grimwood J."/>
            <person name="Vrebalov J."/>
            <person name="Bart R.S."/>
            <person name="Amuge T."/>
            <person name="Ferguson M.E."/>
            <person name="Green R."/>
            <person name="Putnam N."/>
            <person name="Stites J."/>
            <person name="Rounsley S."/>
            <person name="Rokhsar D.S."/>
        </authorList>
    </citation>
    <scope>NUCLEOTIDE SEQUENCE [LARGE SCALE GENOMIC DNA]</scope>
    <source>
        <tissue evidence="1">Leaf</tissue>
    </source>
</reference>
<name>A0A2C9WF54_MANES</name>
<proteinExistence type="predicted"/>
<sequence length="58" mass="6684">MTLMNLLESTPVRRHLERFLLVIRWLPLPLGVDRLSSMVPPPSAAVLMDRNFLMVLRA</sequence>
<gene>
    <name evidence="1" type="ORF">MANES_02G184900</name>
</gene>
<accession>A0A2C9WF54</accession>